<evidence type="ECO:0000313" key="2">
    <source>
        <dbReference type="Proteomes" id="UP000176504"/>
    </source>
</evidence>
<dbReference type="EMBL" id="MEVI01000003">
    <property type="protein sequence ID" value="OGC55193.1"/>
    <property type="molecule type" value="Genomic_DNA"/>
</dbReference>
<name>A0A1F4VES0_UNCKA</name>
<gene>
    <name evidence="1" type="ORF">A3A78_04430</name>
</gene>
<reference evidence="1 2" key="1">
    <citation type="journal article" date="2016" name="Nat. Commun.">
        <title>Thousands of microbial genomes shed light on interconnected biogeochemical processes in an aquifer system.</title>
        <authorList>
            <person name="Anantharaman K."/>
            <person name="Brown C.T."/>
            <person name="Hug L.A."/>
            <person name="Sharon I."/>
            <person name="Castelle C.J."/>
            <person name="Probst A.J."/>
            <person name="Thomas B.C."/>
            <person name="Singh A."/>
            <person name="Wilkins M.J."/>
            <person name="Karaoz U."/>
            <person name="Brodie E.L."/>
            <person name="Williams K.H."/>
            <person name="Hubbard S.S."/>
            <person name="Banfield J.F."/>
        </authorList>
    </citation>
    <scope>NUCLEOTIDE SEQUENCE [LARGE SCALE GENOMIC DNA]</scope>
</reference>
<comment type="caution">
    <text evidence="1">The sequence shown here is derived from an EMBL/GenBank/DDBJ whole genome shotgun (WGS) entry which is preliminary data.</text>
</comment>
<dbReference type="AlphaFoldDB" id="A0A1F4VES0"/>
<accession>A0A1F4VES0</accession>
<protein>
    <submittedName>
        <fullName evidence="1">Uncharacterized protein</fullName>
    </submittedName>
</protein>
<evidence type="ECO:0000313" key="1">
    <source>
        <dbReference type="EMBL" id="OGC55193.1"/>
    </source>
</evidence>
<sequence>MINKEIKEKYINLLDNLKSEDPVVAHLKEFIETYDGSDEKNLHKLLLSVIRLLIVNGEALVKAKYYDKLSKSKEGFDQEFNKIAGQFDEIVNDTEPPVPVLPPQ</sequence>
<proteinExistence type="predicted"/>
<organism evidence="1 2">
    <name type="scientific">candidate division WWE3 bacterium RIFCSPLOWO2_01_FULL_41_18</name>
    <dbReference type="NCBI Taxonomy" id="1802625"/>
    <lineage>
        <taxon>Bacteria</taxon>
        <taxon>Katanobacteria</taxon>
    </lineage>
</organism>
<dbReference type="Proteomes" id="UP000176504">
    <property type="component" value="Unassembled WGS sequence"/>
</dbReference>